<evidence type="ECO:0000313" key="2">
    <source>
        <dbReference type="Proteomes" id="UP001457898"/>
    </source>
</evidence>
<dbReference type="RefSeq" id="WP_002584941.1">
    <property type="nucleotide sequence ID" value="NZ_JBBMFP010000009.1"/>
</dbReference>
<name>A0ABV1DMG6_9FIRM</name>
<dbReference type="EMBL" id="JBBMFP010000009">
    <property type="protein sequence ID" value="MEQ2431585.1"/>
    <property type="molecule type" value="Genomic_DNA"/>
</dbReference>
<protein>
    <recommendedName>
        <fullName evidence="3">Phage transcriptional regulator, ArpU family</fullName>
    </recommendedName>
</protein>
<reference evidence="1 2" key="1">
    <citation type="submission" date="2024-03" db="EMBL/GenBank/DDBJ databases">
        <title>Human intestinal bacterial collection.</title>
        <authorList>
            <person name="Pauvert C."/>
            <person name="Hitch T.C.A."/>
            <person name="Clavel T."/>
        </authorList>
    </citation>
    <scope>NUCLEOTIDE SEQUENCE [LARGE SCALE GENOMIC DNA]</scope>
    <source>
        <strain evidence="1 2">CLA-SR-H028</strain>
    </source>
</reference>
<gene>
    <name evidence="1" type="ORF">WMO65_11265</name>
</gene>
<proteinExistence type="predicted"/>
<comment type="caution">
    <text evidence="1">The sequence shown here is derived from an EMBL/GenBank/DDBJ whole genome shotgun (WGS) entry which is preliminary data.</text>
</comment>
<evidence type="ECO:0000313" key="1">
    <source>
        <dbReference type="EMBL" id="MEQ2431585.1"/>
    </source>
</evidence>
<organism evidence="1 2">
    <name type="scientific">Blautia caccae</name>
    <dbReference type="NCBI Taxonomy" id="3133175"/>
    <lineage>
        <taxon>Bacteria</taxon>
        <taxon>Bacillati</taxon>
        <taxon>Bacillota</taxon>
        <taxon>Clostridia</taxon>
        <taxon>Lachnospirales</taxon>
        <taxon>Lachnospiraceae</taxon>
        <taxon>Blautia</taxon>
    </lineage>
</organism>
<sequence length="190" mass="22420">MTDRDYAIKSMKEVTFQMATHAQDYLEVTMDRHHEDIKALMVNYQKLILENKMVLEELEMECQEKINEDMAYALSYLDVYGKQLNVTKLRHEMNNLMVIYGLSDMVYRGITLVKYYAPDGVMLSEIIHSCFCSHYNKTDVEVQQELGIGRTSFYKMKKQALRYLGFYFYEIVVPQAKNKRFKPSLGVEEE</sequence>
<evidence type="ECO:0008006" key="3">
    <source>
        <dbReference type="Google" id="ProtNLM"/>
    </source>
</evidence>
<keyword evidence="2" id="KW-1185">Reference proteome</keyword>
<dbReference type="Proteomes" id="UP001457898">
    <property type="component" value="Unassembled WGS sequence"/>
</dbReference>
<accession>A0ABV1DMG6</accession>